<gene>
    <name evidence="1" type="ORF">E4A48_17505</name>
</gene>
<accession>A0A514EGR6</accession>
<proteinExistence type="predicted"/>
<evidence type="ECO:0000313" key="2">
    <source>
        <dbReference type="Proteomes" id="UP000319349"/>
    </source>
</evidence>
<keyword evidence="2" id="KW-1185">Reference proteome</keyword>
<evidence type="ECO:0000313" key="1">
    <source>
        <dbReference type="EMBL" id="QDI05239.1"/>
    </source>
</evidence>
<sequence length="59" mass="6553">MNELLAGAIGRNTLARWTAKKDGIERTSWQHVASITAGAVRRRNKATGNAHDGRFRHQV</sequence>
<name>A0A514EGR6_9XANT</name>
<dbReference type="RefSeq" id="WP_142742869.1">
    <property type="nucleotide sequence ID" value="NZ_CP038228.1"/>
</dbReference>
<dbReference type="EMBL" id="CP038228">
    <property type="protein sequence ID" value="QDI05239.1"/>
    <property type="molecule type" value="Genomic_DNA"/>
</dbReference>
<reference evidence="1 2" key="1">
    <citation type="submission" date="2019-03" db="EMBL/GenBank/DDBJ databases">
        <title>Tal1 in Xanthomonas translucens pv. cerealis Contributes to Virulence in Bacterial Leaf Streak of Wheat.</title>
        <authorList>
            <person name="Shah S.M.A."/>
            <person name="Haq F."/>
            <person name="Ma W."/>
            <person name="Xu X."/>
            <person name="Wang S."/>
            <person name="Xu Z."/>
            <person name="Zou L."/>
            <person name="Zhu B."/>
            <person name="Chen G."/>
        </authorList>
    </citation>
    <scope>NUCLEOTIDE SEQUENCE [LARGE SCALE GENOMIC DNA]</scope>
    <source>
        <strain evidence="1 2">01</strain>
    </source>
</reference>
<protein>
    <submittedName>
        <fullName evidence="1">Uncharacterized protein</fullName>
    </submittedName>
</protein>
<dbReference type="Proteomes" id="UP000319349">
    <property type="component" value="Chromosome"/>
</dbReference>
<dbReference type="AlphaFoldDB" id="A0A514EGR6"/>
<organism evidence="1 2">
    <name type="scientific">Xanthomonas cerealis pv. cerealis</name>
    <dbReference type="NCBI Taxonomy" id="152263"/>
    <lineage>
        <taxon>Bacteria</taxon>
        <taxon>Pseudomonadati</taxon>
        <taxon>Pseudomonadota</taxon>
        <taxon>Gammaproteobacteria</taxon>
        <taxon>Lysobacterales</taxon>
        <taxon>Lysobacteraceae</taxon>
        <taxon>Xanthomonas</taxon>
        <taxon>Xanthomonas translucens group</taxon>
        <taxon>Xanthomonas cerealis</taxon>
    </lineage>
</organism>